<dbReference type="InterPro" id="IPR001214">
    <property type="entry name" value="SET_dom"/>
</dbReference>
<dbReference type="OrthoDB" id="265717at2759"/>
<dbReference type="Proteomes" id="UP000799750">
    <property type="component" value="Unassembled WGS sequence"/>
</dbReference>
<evidence type="ECO:0000313" key="3">
    <source>
        <dbReference type="EMBL" id="KAF2502560.1"/>
    </source>
</evidence>
<keyword evidence="4" id="KW-1185">Reference proteome</keyword>
<dbReference type="InterPro" id="IPR011990">
    <property type="entry name" value="TPR-like_helical_dom_sf"/>
</dbReference>
<dbReference type="Pfam" id="PF00856">
    <property type="entry name" value="SET"/>
    <property type="match status" value="1"/>
</dbReference>
<feature type="region of interest" description="Disordered" evidence="1">
    <location>
        <begin position="35"/>
        <end position="73"/>
    </location>
</feature>
<evidence type="ECO:0000313" key="4">
    <source>
        <dbReference type="Proteomes" id="UP000799750"/>
    </source>
</evidence>
<dbReference type="SUPFAM" id="SSF82199">
    <property type="entry name" value="SET domain"/>
    <property type="match status" value="1"/>
</dbReference>
<gene>
    <name evidence="3" type="ORF">BU16DRAFT_521282</name>
</gene>
<dbReference type="Gene3D" id="1.25.40.10">
    <property type="entry name" value="Tetratricopeptide repeat domain"/>
    <property type="match status" value="1"/>
</dbReference>
<feature type="domain" description="SET" evidence="2">
    <location>
        <begin position="73"/>
        <end position="212"/>
    </location>
</feature>
<proteinExistence type="predicted"/>
<dbReference type="Gene3D" id="2.170.270.10">
    <property type="entry name" value="SET domain"/>
    <property type="match status" value="1"/>
</dbReference>
<dbReference type="InterPro" id="IPR046341">
    <property type="entry name" value="SET_dom_sf"/>
</dbReference>
<feature type="compositionally biased region" description="Polar residues" evidence="1">
    <location>
        <begin position="42"/>
        <end position="73"/>
    </location>
</feature>
<dbReference type="EMBL" id="MU004181">
    <property type="protein sequence ID" value="KAF2502560.1"/>
    <property type="molecule type" value="Genomic_DNA"/>
</dbReference>
<reference evidence="3" key="1">
    <citation type="journal article" date="2020" name="Stud. Mycol.">
        <title>101 Dothideomycetes genomes: a test case for predicting lifestyles and emergence of pathogens.</title>
        <authorList>
            <person name="Haridas S."/>
            <person name="Albert R."/>
            <person name="Binder M."/>
            <person name="Bloem J."/>
            <person name="Labutti K."/>
            <person name="Salamov A."/>
            <person name="Andreopoulos B."/>
            <person name="Baker S."/>
            <person name="Barry K."/>
            <person name="Bills G."/>
            <person name="Bluhm B."/>
            <person name="Cannon C."/>
            <person name="Castanera R."/>
            <person name="Culley D."/>
            <person name="Daum C."/>
            <person name="Ezra D."/>
            <person name="Gonzalez J."/>
            <person name="Henrissat B."/>
            <person name="Kuo A."/>
            <person name="Liang C."/>
            <person name="Lipzen A."/>
            <person name="Lutzoni F."/>
            <person name="Magnuson J."/>
            <person name="Mondo S."/>
            <person name="Nolan M."/>
            <person name="Ohm R."/>
            <person name="Pangilinan J."/>
            <person name="Park H.-J."/>
            <person name="Ramirez L."/>
            <person name="Alfaro M."/>
            <person name="Sun H."/>
            <person name="Tritt A."/>
            <person name="Yoshinaga Y."/>
            <person name="Zwiers L.-H."/>
            <person name="Turgeon B."/>
            <person name="Goodwin S."/>
            <person name="Spatafora J."/>
            <person name="Crous P."/>
            <person name="Grigoriev I."/>
        </authorList>
    </citation>
    <scope>NUCLEOTIDE SEQUENCE</scope>
    <source>
        <strain evidence="3">CBS 269.34</strain>
    </source>
</reference>
<name>A0A6A6RFN7_9PEZI</name>
<organism evidence="3 4">
    <name type="scientific">Lophium mytilinum</name>
    <dbReference type="NCBI Taxonomy" id="390894"/>
    <lineage>
        <taxon>Eukaryota</taxon>
        <taxon>Fungi</taxon>
        <taxon>Dikarya</taxon>
        <taxon>Ascomycota</taxon>
        <taxon>Pezizomycotina</taxon>
        <taxon>Dothideomycetes</taxon>
        <taxon>Pleosporomycetidae</taxon>
        <taxon>Mytilinidiales</taxon>
        <taxon>Mytilinidiaceae</taxon>
        <taxon>Lophium</taxon>
    </lineage>
</organism>
<protein>
    <submittedName>
        <fullName evidence="3">SET domain-containing protein</fullName>
    </submittedName>
</protein>
<dbReference type="CDD" id="cd20071">
    <property type="entry name" value="SET_SMYD"/>
    <property type="match status" value="1"/>
</dbReference>
<dbReference type="InterPro" id="IPR053185">
    <property type="entry name" value="SET_domain_protein"/>
</dbReference>
<dbReference type="PROSITE" id="PS50280">
    <property type="entry name" value="SET"/>
    <property type="match status" value="1"/>
</dbReference>
<evidence type="ECO:0000256" key="1">
    <source>
        <dbReference type="SAM" id="MobiDB-lite"/>
    </source>
</evidence>
<dbReference type="SMART" id="SM00317">
    <property type="entry name" value="SET"/>
    <property type="match status" value="1"/>
</dbReference>
<accession>A0A6A6RFN7</accession>
<dbReference type="PANTHER" id="PTHR47332">
    <property type="entry name" value="SET DOMAIN-CONTAINING PROTEIN 5"/>
    <property type="match status" value="1"/>
</dbReference>
<dbReference type="PANTHER" id="PTHR47332:SF4">
    <property type="entry name" value="SET DOMAIN-CONTAINING PROTEIN 5"/>
    <property type="match status" value="1"/>
</dbReference>
<sequence>MQSWFVKRFLKKLLLDVQGDFGGFEERTSLLHRELRQHSRKATPTSTMNSNAHNSGPTAHTSAPTPANKSTSSQLFTLQSIPGQGKGLVASRAITPGTLLISEAPLFAIPSAASERDLAAHLRTLPKESQRAFLSLHNSRAGAGEPLSNIVRTNAYPLGPGRDLGGIFPLIARINHSCRPNAQHAWNGNDGEETVYSVREIKEGEQLSLSYHEGGPSSERRKALKEFFGFDCTCEMCEMPKDQLATSDERLRRAKVLDKAIGEAKRVRMTPEDALRDCRELVRIYEEERIADLRVPRLYYDAFQICAMHSDKARAKVFAKRSLEARLMCEGEKSEEAEVMAGLVKDPANFENFGTTKKWKMEKVPVGLDEVEFEKWLWREM</sequence>
<dbReference type="AlphaFoldDB" id="A0A6A6RFN7"/>
<evidence type="ECO:0000259" key="2">
    <source>
        <dbReference type="PROSITE" id="PS50280"/>
    </source>
</evidence>